<sequence>MPKAEIEAEHQFTNSGDDQILSTKLENKSENIAFFIELNVYNKETDQSILPVFWENNFVSILPGETKTIKAHYSQKGLNGGQAAFRFSGFNLTNSE</sequence>
<dbReference type="Pfam" id="PF18368">
    <property type="entry name" value="Ig_GlcNase"/>
    <property type="match status" value="1"/>
</dbReference>
<dbReference type="InterPro" id="IPR041351">
    <property type="entry name" value="Ig_GlcNase"/>
</dbReference>
<comment type="caution">
    <text evidence="2">The sequence shown here is derived from an EMBL/GenBank/DDBJ whole genome shotgun (WGS) entry which is preliminary data.</text>
</comment>
<dbReference type="SUPFAM" id="SSF49303">
    <property type="entry name" value="beta-Galactosidase/glucuronidase domain"/>
    <property type="match status" value="1"/>
</dbReference>
<dbReference type="GO" id="GO:0004553">
    <property type="term" value="F:hydrolase activity, hydrolyzing O-glycosyl compounds"/>
    <property type="evidence" value="ECO:0007669"/>
    <property type="project" value="InterPro"/>
</dbReference>
<accession>X1NG29</accession>
<dbReference type="PANTHER" id="PTHR43536">
    <property type="entry name" value="MANNOSYLGLYCOPROTEIN ENDO-BETA-MANNOSIDASE"/>
    <property type="match status" value="1"/>
</dbReference>
<dbReference type="InterPro" id="IPR043534">
    <property type="entry name" value="EBDG/EBM"/>
</dbReference>
<reference evidence="2" key="1">
    <citation type="journal article" date="2014" name="Front. Microbiol.">
        <title>High frequency of phylogenetically diverse reductive dehalogenase-homologous genes in deep subseafloor sedimentary metagenomes.</title>
        <authorList>
            <person name="Kawai M."/>
            <person name="Futagami T."/>
            <person name="Toyoda A."/>
            <person name="Takaki Y."/>
            <person name="Nishi S."/>
            <person name="Hori S."/>
            <person name="Arai W."/>
            <person name="Tsubouchi T."/>
            <person name="Morono Y."/>
            <person name="Uchiyama I."/>
            <person name="Ito T."/>
            <person name="Fujiyama A."/>
            <person name="Inagaki F."/>
            <person name="Takami H."/>
        </authorList>
    </citation>
    <scope>NUCLEOTIDE SEQUENCE</scope>
    <source>
        <strain evidence="2">Expedition CK06-06</strain>
    </source>
</reference>
<dbReference type="InterPro" id="IPR036156">
    <property type="entry name" value="Beta-gal/glucu_dom_sf"/>
</dbReference>
<evidence type="ECO:0000259" key="1">
    <source>
        <dbReference type="Pfam" id="PF18368"/>
    </source>
</evidence>
<feature type="domain" description="Exo-beta-D-glucosaminidase Ig-fold" evidence="1">
    <location>
        <begin position="1"/>
        <end position="92"/>
    </location>
</feature>
<dbReference type="Gene3D" id="2.60.40.10">
    <property type="entry name" value="Immunoglobulins"/>
    <property type="match status" value="1"/>
</dbReference>
<organism evidence="2">
    <name type="scientific">marine sediment metagenome</name>
    <dbReference type="NCBI Taxonomy" id="412755"/>
    <lineage>
        <taxon>unclassified sequences</taxon>
        <taxon>metagenomes</taxon>
        <taxon>ecological metagenomes</taxon>
    </lineage>
</organism>
<proteinExistence type="predicted"/>
<dbReference type="InterPro" id="IPR013783">
    <property type="entry name" value="Ig-like_fold"/>
</dbReference>
<dbReference type="EMBL" id="BARV01008265">
    <property type="protein sequence ID" value="GAI17629.1"/>
    <property type="molecule type" value="Genomic_DNA"/>
</dbReference>
<gene>
    <name evidence="2" type="ORF">S06H3_16675</name>
</gene>
<protein>
    <recommendedName>
        <fullName evidence="1">Exo-beta-D-glucosaminidase Ig-fold domain-containing protein</fullName>
    </recommendedName>
</protein>
<dbReference type="AlphaFoldDB" id="X1NG29"/>
<name>X1NG29_9ZZZZ</name>
<dbReference type="PANTHER" id="PTHR43536:SF1">
    <property type="entry name" value="MANNOSYLGLYCOPROTEIN ENDO-BETA-MANNOSIDASE"/>
    <property type="match status" value="1"/>
</dbReference>
<evidence type="ECO:0000313" key="2">
    <source>
        <dbReference type="EMBL" id="GAI17629.1"/>
    </source>
</evidence>